<gene>
    <name evidence="2" type="ORF">FBUS_08715</name>
</gene>
<accession>A0A8E0VM10</accession>
<organism evidence="2 3">
    <name type="scientific">Fasciolopsis buskii</name>
    <dbReference type="NCBI Taxonomy" id="27845"/>
    <lineage>
        <taxon>Eukaryota</taxon>
        <taxon>Metazoa</taxon>
        <taxon>Spiralia</taxon>
        <taxon>Lophotrochozoa</taxon>
        <taxon>Platyhelminthes</taxon>
        <taxon>Trematoda</taxon>
        <taxon>Digenea</taxon>
        <taxon>Plagiorchiida</taxon>
        <taxon>Echinostomata</taxon>
        <taxon>Echinostomatoidea</taxon>
        <taxon>Fasciolidae</taxon>
        <taxon>Fasciolopsis</taxon>
    </lineage>
</organism>
<comment type="caution">
    <text evidence="2">The sequence shown here is derived from an EMBL/GenBank/DDBJ whole genome shotgun (WGS) entry which is preliminary data.</text>
</comment>
<evidence type="ECO:0000313" key="2">
    <source>
        <dbReference type="EMBL" id="KAA0193404.1"/>
    </source>
</evidence>
<dbReference type="OrthoDB" id="619536at2759"/>
<proteinExistence type="predicted"/>
<evidence type="ECO:0000313" key="3">
    <source>
        <dbReference type="Proteomes" id="UP000728185"/>
    </source>
</evidence>
<dbReference type="AlphaFoldDB" id="A0A8E0VM10"/>
<feature type="compositionally biased region" description="Basic and acidic residues" evidence="1">
    <location>
        <begin position="471"/>
        <end position="481"/>
    </location>
</feature>
<feature type="compositionally biased region" description="Polar residues" evidence="1">
    <location>
        <begin position="461"/>
        <end position="470"/>
    </location>
</feature>
<keyword evidence="3" id="KW-1185">Reference proteome</keyword>
<reference evidence="2" key="1">
    <citation type="submission" date="2019-05" db="EMBL/GenBank/DDBJ databases">
        <title>Annotation for the trematode Fasciolopsis buski.</title>
        <authorList>
            <person name="Choi Y.-J."/>
        </authorList>
    </citation>
    <scope>NUCLEOTIDE SEQUENCE</scope>
    <source>
        <strain evidence="2">HT</strain>
        <tissue evidence="2">Whole worm</tissue>
    </source>
</reference>
<protein>
    <recommendedName>
        <fullName evidence="4">O-acyltransferase WSD1 C-terminal domain-containing protein</fullName>
    </recommendedName>
</protein>
<evidence type="ECO:0008006" key="4">
    <source>
        <dbReference type="Google" id="ProtNLM"/>
    </source>
</evidence>
<dbReference type="Proteomes" id="UP000728185">
    <property type="component" value="Unassembled WGS sequence"/>
</dbReference>
<dbReference type="EMBL" id="LUCM01005047">
    <property type="protein sequence ID" value="KAA0193404.1"/>
    <property type="molecule type" value="Genomic_DNA"/>
</dbReference>
<evidence type="ECO:0000256" key="1">
    <source>
        <dbReference type="SAM" id="MobiDB-lite"/>
    </source>
</evidence>
<feature type="region of interest" description="Disordered" evidence="1">
    <location>
        <begin position="521"/>
        <end position="540"/>
    </location>
</feature>
<name>A0A8E0VM10_9TREM</name>
<feature type="region of interest" description="Disordered" evidence="1">
    <location>
        <begin position="445"/>
        <end position="487"/>
    </location>
</feature>
<feature type="compositionally biased region" description="Polar residues" evidence="1">
    <location>
        <begin position="521"/>
        <end position="532"/>
    </location>
</feature>
<sequence>MQTVGLKHPPDLLSFLSVEVPVLPSCTLSSLQRGSVGTHLGLQRCDGSPCPGILRLISGSQRFRTVQNGTNPSICYKQNANVVETGLTGNEHRMVAIGTPPTTSNTLCPGRHVLADICLPINTEGMLPRLWETRQRLVELNNSVDPLCLAWARTALYTLMPHSMAGWLEANFGGSSKASVNFTGVEVVSPFCGHTQPKEQDPSATYQMPPIRRLAYMSLLASKSAEARTLRRRLRRRLPRGAVVCPPRLGTSFRALARHLTNANAGLVYIAGSPVIRIDTWMPSPRLAGELSPIYNMNKSGPNADGANWALCRDLSVTFTTYAGQLSLAFCANSAMDGHPNLALILQAMRTQLRKLCRLLSGRHVPSPTDRWLYRSSNLETHSPSASSALNLSPSLNPSVVLRIDSSSAAGPGNSAGTSTRIALSSGSYGQAEFECTTVSDLSASGSERTCLSPKQAKRLPSSTELLSHSEQQRLETEDTSMRSTRAPGHLTNQISVQAYACQSRQPTEQLRDRLQCVQQQLNDAASSTPTHSSRRRLTDHELSDLRNEFCALLRELKQRCSLGSLGITSEVAQSMSTSLTVSPRSADSERSMSVVHSPNVGYFPNRSDHVPSDLGEVNKARGNYQESAQVDESPSVISVGGGISIGIKRAPMSLDFCSDAKRAKEPSTGGDFDEDPDFYIDAYGDDEEFEDDIGEEIDETTESPFTVQSCGVHVEPSTSTLGSNGLGTRSPFGPQSSELLIRGVRDFPTTSVGSYHTKPKWRRTSNSACSKRRRSSLLSADVASFDLIPNRRGSLGSGGTCTTRTGQDSLLSKLMKRKLGDLITEESKARWT</sequence>